<feature type="compositionally biased region" description="Polar residues" evidence="9">
    <location>
        <begin position="1"/>
        <end position="14"/>
    </location>
</feature>
<evidence type="ECO:0000256" key="8">
    <source>
        <dbReference type="PROSITE-ProRule" id="PRU00175"/>
    </source>
</evidence>
<dbReference type="EC" id="2.3.2.27" evidence="2"/>
<dbReference type="InterPro" id="IPR013083">
    <property type="entry name" value="Znf_RING/FYVE/PHD"/>
</dbReference>
<evidence type="ECO:0000313" key="11">
    <source>
        <dbReference type="EMBL" id="KAL3525924.1"/>
    </source>
</evidence>
<dbReference type="AlphaFoldDB" id="A0ABD3A2J6"/>
<keyword evidence="6" id="KW-0833">Ubl conjugation pathway</keyword>
<dbReference type="InterPro" id="IPR001841">
    <property type="entry name" value="Znf_RING"/>
</dbReference>
<dbReference type="Pfam" id="PF13639">
    <property type="entry name" value="zf-RING_2"/>
    <property type="match status" value="1"/>
</dbReference>
<keyword evidence="12" id="KW-1185">Reference proteome</keyword>
<evidence type="ECO:0000256" key="1">
    <source>
        <dbReference type="ARBA" id="ARBA00000900"/>
    </source>
</evidence>
<name>A0ABD3A2J6_9GENT</name>
<dbReference type="Proteomes" id="UP001630127">
    <property type="component" value="Unassembled WGS sequence"/>
</dbReference>
<dbReference type="GO" id="GO:0008270">
    <property type="term" value="F:zinc ion binding"/>
    <property type="evidence" value="ECO:0007669"/>
    <property type="project" value="UniProtKB-KW"/>
</dbReference>
<dbReference type="GO" id="GO:0016567">
    <property type="term" value="P:protein ubiquitination"/>
    <property type="evidence" value="ECO:0007669"/>
    <property type="project" value="UniProtKB-ARBA"/>
</dbReference>
<evidence type="ECO:0000256" key="3">
    <source>
        <dbReference type="ARBA" id="ARBA00022679"/>
    </source>
</evidence>
<evidence type="ECO:0000256" key="9">
    <source>
        <dbReference type="SAM" id="MobiDB-lite"/>
    </source>
</evidence>
<feature type="domain" description="RING-type" evidence="10">
    <location>
        <begin position="107"/>
        <end position="148"/>
    </location>
</feature>
<evidence type="ECO:0000256" key="7">
    <source>
        <dbReference type="ARBA" id="ARBA00022833"/>
    </source>
</evidence>
<evidence type="ECO:0000256" key="4">
    <source>
        <dbReference type="ARBA" id="ARBA00022723"/>
    </source>
</evidence>
<keyword evidence="5 8" id="KW-0863">Zinc-finger</keyword>
<evidence type="ECO:0000256" key="5">
    <source>
        <dbReference type="ARBA" id="ARBA00022771"/>
    </source>
</evidence>
<dbReference type="SMART" id="SM00184">
    <property type="entry name" value="RING"/>
    <property type="match status" value="1"/>
</dbReference>
<dbReference type="PANTHER" id="PTHR15710">
    <property type="entry name" value="E3 UBIQUITIN-PROTEIN LIGASE PRAJA"/>
    <property type="match status" value="1"/>
</dbReference>
<keyword evidence="7" id="KW-0862">Zinc</keyword>
<dbReference type="SUPFAM" id="SSF57850">
    <property type="entry name" value="RING/U-box"/>
    <property type="match status" value="1"/>
</dbReference>
<evidence type="ECO:0000259" key="10">
    <source>
        <dbReference type="PROSITE" id="PS50089"/>
    </source>
</evidence>
<keyword evidence="4" id="KW-0479">Metal-binding</keyword>
<comment type="catalytic activity">
    <reaction evidence="1">
        <text>S-ubiquitinyl-[E2 ubiquitin-conjugating enzyme]-L-cysteine + [acceptor protein]-L-lysine = [E2 ubiquitin-conjugating enzyme]-L-cysteine + N(6)-ubiquitinyl-[acceptor protein]-L-lysine.</text>
        <dbReference type="EC" id="2.3.2.27"/>
    </reaction>
</comment>
<dbReference type="PANTHER" id="PTHR15710:SF167">
    <property type="entry name" value="E3 UBIQUITIN-PROTEIN LIGASE RNF126-LIKE"/>
    <property type="match status" value="1"/>
</dbReference>
<reference evidence="11 12" key="1">
    <citation type="submission" date="2024-11" db="EMBL/GenBank/DDBJ databases">
        <title>A near-complete genome assembly of Cinchona calisaya.</title>
        <authorList>
            <person name="Lian D.C."/>
            <person name="Zhao X.W."/>
            <person name="Wei L."/>
        </authorList>
    </citation>
    <scope>NUCLEOTIDE SEQUENCE [LARGE SCALE GENOMIC DNA]</scope>
    <source>
        <tissue evidence="11">Nenye</tissue>
    </source>
</reference>
<proteinExistence type="predicted"/>
<feature type="region of interest" description="Disordered" evidence="9">
    <location>
        <begin position="198"/>
        <end position="228"/>
    </location>
</feature>
<evidence type="ECO:0000256" key="6">
    <source>
        <dbReference type="ARBA" id="ARBA00022786"/>
    </source>
</evidence>
<feature type="region of interest" description="Disordered" evidence="9">
    <location>
        <begin position="1"/>
        <end position="24"/>
    </location>
</feature>
<dbReference type="EMBL" id="JBJUIK010000006">
    <property type="protein sequence ID" value="KAL3525924.1"/>
    <property type="molecule type" value="Genomic_DNA"/>
</dbReference>
<dbReference type="Gene3D" id="3.30.40.10">
    <property type="entry name" value="Zinc/RING finger domain, C3HC4 (zinc finger)"/>
    <property type="match status" value="1"/>
</dbReference>
<evidence type="ECO:0000256" key="2">
    <source>
        <dbReference type="ARBA" id="ARBA00012483"/>
    </source>
</evidence>
<organism evidence="11 12">
    <name type="scientific">Cinchona calisaya</name>
    <dbReference type="NCBI Taxonomy" id="153742"/>
    <lineage>
        <taxon>Eukaryota</taxon>
        <taxon>Viridiplantae</taxon>
        <taxon>Streptophyta</taxon>
        <taxon>Embryophyta</taxon>
        <taxon>Tracheophyta</taxon>
        <taxon>Spermatophyta</taxon>
        <taxon>Magnoliopsida</taxon>
        <taxon>eudicotyledons</taxon>
        <taxon>Gunneridae</taxon>
        <taxon>Pentapetalae</taxon>
        <taxon>asterids</taxon>
        <taxon>lamiids</taxon>
        <taxon>Gentianales</taxon>
        <taxon>Rubiaceae</taxon>
        <taxon>Cinchonoideae</taxon>
        <taxon>Cinchoneae</taxon>
        <taxon>Cinchona</taxon>
    </lineage>
</organism>
<dbReference type="GO" id="GO:0061630">
    <property type="term" value="F:ubiquitin protein ligase activity"/>
    <property type="evidence" value="ECO:0007669"/>
    <property type="project" value="UniProtKB-EC"/>
</dbReference>
<sequence>MASTPTETATDQHQSPPPSPSLEEIAGRIARAILRPSIVGNASSATPRDRPLEISVIVDSRTGSISMIGGFTDVEGSFWGKEGRLPASKASIEAMPVVKVAEEGLDCTICLAEFEVGEEAKQMPCKHRFHTGCIDEWLAIQGSCPVCRYRMPVEVEDHNNYIGGGDGSDEEAEEAGGGNGEVGSTPTYVFHIYFGRRRPNSNSGLGSTGDAAGSSTQDMEVDSGSSSH</sequence>
<accession>A0ABD3A2J6</accession>
<dbReference type="FunFam" id="3.30.40.10:FF:000127">
    <property type="entry name" value="E3 ubiquitin-protein ligase RNF181"/>
    <property type="match status" value="1"/>
</dbReference>
<comment type="caution">
    <text evidence="11">The sequence shown here is derived from an EMBL/GenBank/DDBJ whole genome shotgun (WGS) entry which is preliminary data.</text>
</comment>
<keyword evidence="3" id="KW-0808">Transferase</keyword>
<feature type="region of interest" description="Disordered" evidence="9">
    <location>
        <begin position="160"/>
        <end position="183"/>
    </location>
</feature>
<protein>
    <recommendedName>
        <fullName evidence="2">RING-type E3 ubiquitin transferase</fullName>
        <ecNumber evidence="2">2.3.2.27</ecNumber>
    </recommendedName>
</protein>
<gene>
    <name evidence="11" type="ORF">ACH5RR_014296</name>
</gene>
<evidence type="ECO:0000313" key="12">
    <source>
        <dbReference type="Proteomes" id="UP001630127"/>
    </source>
</evidence>
<feature type="compositionally biased region" description="Polar residues" evidence="9">
    <location>
        <begin position="213"/>
        <end position="228"/>
    </location>
</feature>
<dbReference type="PROSITE" id="PS50089">
    <property type="entry name" value="ZF_RING_2"/>
    <property type="match status" value="1"/>
</dbReference>